<dbReference type="PANTHER" id="PTHR43415">
    <property type="entry name" value="SPERMIDINE N(1)-ACETYLTRANSFERASE"/>
    <property type="match status" value="1"/>
</dbReference>
<dbReference type="Pfam" id="PF13302">
    <property type="entry name" value="Acetyltransf_3"/>
    <property type="match status" value="1"/>
</dbReference>
<gene>
    <name evidence="2" type="primary">speG</name>
    <name evidence="2" type="ORF">TFUB20_01835</name>
</gene>
<reference evidence="2 3" key="1">
    <citation type="submission" date="2016-09" db="EMBL/GenBank/DDBJ databases">
        <authorList>
            <person name="Capua I."/>
            <person name="De Benedictis P."/>
            <person name="Joannis T."/>
            <person name="Lombin L.H."/>
            <person name="Cattoli G."/>
        </authorList>
    </citation>
    <scope>NUCLEOTIDE SEQUENCE [LARGE SCALE GENOMIC DNA]</scope>
    <source>
        <strain evidence="2 3">UB20</strain>
    </source>
</reference>
<protein>
    <submittedName>
        <fullName evidence="2">Spermidine N(1)-acetyltransferase</fullName>
        <ecNumber evidence="2">2.3.1.57</ecNumber>
    </submittedName>
</protein>
<dbReference type="SUPFAM" id="SSF55729">
    <property type="entry name" value="Acyl-CoA N-acyltransferases (Nat)"/>
    <property type="match status" value="1"/>
</dbReference>
<dbReference type="RefSeq" id="WP_060831259.1">
    <property type="nucleotide sequence ID" value="NZ_CAJPTF010000017.1"/>
</dbReference>
<evidence type="ECO:0000259" key="1">
    <source>
        <dbReference type="PROSITE" id="PS51186"/>
    </source>
</evidence>
<dbReference type="Gene3D" id="3.40.630.30">
    <property type="match status" value="1"/>
</dbReference>
<evidence type="ECO:0000313" key="3">
    <source>
        <dbReference type="Proteomes" id="UP000182057"/>
    </source>
</evidence>
<dbReference type="Proteomes" id="UP000182057">
    <property type="component" value="Unassembled WGS sequence"/>
</dbReference>
<feature type="domain" description="N-acetyltransferase" evidence="1">
    <location>
        <begin position="9"/>
        <end position="174"/>
    </location>
</feature>
<evidence type="ECO:0000313" key="2">
    <source>
        <dbReference type="EMBL" id="SCQ22797.1"/>
    </source>
</evidence>
<dbReference type="InterPro" id="IPR016181">
    <property type="entry name" value="Acyl_CoA_acyltransferase"/>
</dbReference>
<dbReference type="OrthoDB" id="893030at2"/>
<organism evidence="2 3">
    <name type="scientific">Tannerella forsythia</name>
    <name type="common">Bacteroides forsythus</name>
    <dbReference type="NCBI Taxonomy" id="28112"/>
    <lineage>
        <taxon>Bacteria</taxon>
        <taxon>Pseudomonadati</taxon>
        <taxon>Bacteroidota</taxon>
        <taxon>Bacteroidia</taxon>
        <taxon>Bacteroidales</taxon>
        <taxon>Tannerellaceae</taxon>
        <taxon>Tannerella</taxon>
    </lineage>
</organism>
<dbReference type="PROSITE" id="PS51186">
    <property type="entry name" value="GNAT"/>
    <property type="match status" value="1"/>
</dbReference>
<dbReference type="GO" id="GO:0004145">
    <property type="term" value="F:diamine N-acetyltransferase activity"/>
    <property type="evidence" value="ECO:0007669"/>
    <property type="project" value="UniProtKB-EC"/>
</dbReference>
<keyword evidence="2" id="KW-0808">Transferase</keyword>
<dbReference type="PANTHER" id="PTHR43415:SF3">
    <property type="entry name" value="GNAT-FAMILY ACETYLTRANSFERASE"/>
    <property type="match status" value="1"/>
</dbReference>
<dbReference type="EMBL" id="FMMM01000067">
    <property type="protein sequence ID" value="SCQ22797.1"/>
    <property type="molecule type" value="Genomic_DNA"/>
</dbReference>
<sequence length="176" mass="20050">MKWLENDTIRLRALEPEDLDLLYAWENDTSLWEFGSTLVPYSRYVLKAYLEHADADIYAQKQLRLMIVLKASGETVGTVDLFDFDPRHRRAGVGILVDPAHQRKGIGKEALSLLTAYAFGLLNIHQLYVFVPVSNEPSRNLFLDSGFTSCGILKDWLHTNHGFADAYFMTLLNKKA</sequence>
<accession>A0A1D3UNM8</accession>
<name>A0A1D3UNM8_TANFO</name>
<keyword evidence="2" id="KW-0012">Acyltransferase</keyword>
<proteinExistence type="predicted"/>
<dbReference type="AlphaFoldDB" id="A0A1D3UNM8"/>
<dbReference type="InterPro" id="IPR000182">
    <property type="entry name" value="GNAT_dom"/>
</dbReference>
<dbReference type="CDD" id="cd04301">
    <property type="entry name" value="NAT_SF"/>
    <property type="match status" value="1"/>
</dbReference>
<dbReference type="EC" id="2.3.1.57" evidence="2"/>